<dbReference type="Proteomes" id="UP000236745">
    <property type="component" value="Unassembled WGS sequence"/>
</dbReference>
<feature type="domain" description="DSBA-like thioredoxin" evidence="1">
    <location>
        <begin position="4"/>
        <end position="186"/>
    </location>
</feature>
<dbReference type="Pfam" id="PF01323">
    <property type="entry name" value="DSBA"/>
    <property type="match status" value="1"/>
</dbReference>
<dbReference type="AlphaFoldDB" id="A0A1H5VE71"/>
<reference evidence="2 3" key="1">
    <citation type="submission" date="2016-10" db="EMBL/GenBank/DDBJ databases">
        <authorList>
            <person name="de Groot N.N."/>
        </authorList>
    </citation>
    <scope>NUCLEOTIDE SEQUENCE [LARGE SCALE GENOMIC DNA]</scope>
    <source>
        <strain evidence="2 3">DSM 22012</strain>
    </source>
</reference>
<dbReference type="InterPro" id="IPR036249">
    <property type="entry name" value="Thioredoxin-like_sf"/>
</dbReference>
<sequence>MLTVHYIFDPMCGWCYGATELVAQLQQRAWQGELALMLHPGGMMPRRAIDPSFRQHILQADQRIAELTGAEFGEAYQQRVASNGPLVLDSLITAQAIIAGQTLGIDGVDLLKSIQQAHYQHGLDVADEATLAELAKDLGADATKWKDAMAAAAPKLDGAVQQTRELMGRFGAQGFPTLLVESDAGWQSLAHQSYYGNPAGWSRVLDELID</sequence>
<gene>
    <name evidence="2" type="ORF">SAMN05444390_101686</name>
</gene>
<dbReference type="EMBL" id="FNVQ01000001">
    <property type="protein sequence ID" value="SEF84777.1"/>
    <property type="molecule type" value="Genomic_DNA"/>
</dbReference>
<organism evidence="2 3">
    <name type="scientific">Marinobacterium lutimaris</name>
    <dbReference type="NCBI Taxonomy" id="568106"/>
    <lineage>
        <taxon>Bacteria</taxon>
        <taxon>Pseudomonadati</taxon>
        <taxon>Pseudomonadota</taxon>
        <taxon>Gammaproteobacteria</taxon>
        <taxon>Oceanospirillales</taxon>
        <taxon>Oceanospirillaceae</taxon>
        <taxon>Marinobacterium</taxon>
    </lineage>
</organism>
<dbReference type="Gene3D" id="3.40.30.10">
    <property type="entry name" value="Glutaredoxin"/>
    <property type="match status" value="1"/>
</dbReference>
<dbReference type="PANTHER" id="PTHR13887:SF51">
    <property type="entry name" value="DSBA FAMILY PROTEIN"/>
    <property type="match status" value="1"/>
</dbReference>
<dbReference type="SUPFAM" id="SSF52833">
    <property type="entry name" value="Thioredoxin-like"/>
    <property type="match status" value="1"/>
</dbReference>
<proteinExistence type="predicted"/>
<dbReference type="RefSeq" id="WP_104001653.1">
    <property type="nucleotide sequence ID" value="NZ_FNVQ01000001.1"/>
</dbReference>
<accession>A0A1H5VE71</accession>
<dbReference type="OrthoDB" id="9813770at2"/>
<keyword evidence="3" id="KW-1185">Reference proteome</keyword>
<evidence type="ECO:0000313" key="3">
    <source>
        <dbReference type="Proteomes" id="UP000236745"/>
    </source>
</evidence>
<evidence type="ECO:0000313" key="2">
    <source>
        <dbReference type="EMBL" id="SEF84777.1"/>
    </source>
</evidence>
<protein>
    <recommendedName>
        <fullName evidence="1">DSBA-like thioredoxin domain-containing protein</fullName>
    </recommendedName>
</protein>
<evidence type="ECO:0000259" key="1">
    <source>
        <dbReference type="Pfam" id="PF01323"/>
    </source>
</evidence>
<dbReference type="InterPro" id="IPR001853">
    <property type="entry name" value="DSBA-like_thioredoxin_dom"/>
</dbReference>
<name>A0A1H5VE71_9GAMM</name>
<dbReference type="GO" id="GO:0016491">
    <property type="term" value="F:oxidoreductase activity"/>
    <property type="evidence" value="ECO:0007669"/>
    <property type="project" value="InterPro"/>
</dbReference>
<dbReference type="CDD" id="cd03025">
    <property type="entry name" value="DsbA_FrnE_like"/>
    <property type="match status" value="1"/>
</dbReference>
<dbReference type="PANTHER" id="PTHR13887">
    <property type="entry name" value="GLUTATHIONE S-TRANSFERASE KAPPA"/>
    <property type="match status" value="1"/>
</dbReference>